<dbReference type="GO" id="GO:0004866">
    <property type="term" value="F:endopeptidase inhibitor activity"/>
    <property type="evidence" value="ECO:0007669"/>
    <property type="project" value="InterPro"/>
</dbReference>
<evidence type="ECO:0000313" key="5">
    <source>
        <dbReference type="RefSeq" id="XP_014523761.1"/>
    </source>
</evidence>
<keyword evidence="2" id="KW-1015">Disulfide bond</keyword>
<dbReference type="Gene3D" id="2.80.10.50">
    <property type="match status" value="1"/>
</dbReference>
<evidence type="ECO:0000313" key="4">
    <source>
        <dbReference type="Proteomes" id="UP000087766"/>
    </source>
</evidence>
<protein>
    <submittedName>
        <fullName evidence="5">Chymotrypsin inhibitor 3</fullName>
    </submittedName>
</protein>
<dbReference type="PANTHER" id="PTHR33107:SF81">
    <property type="entry name" value="TRYPSIN INHIBITOR A"/>
    <property type="match status" value="1"/>
</dbReference>
<name>A0A1S3VZM0_VIGRR</name>
<dbReference type="OrthoDB" id="1751999at2759"/>
<dbReference type="SMART" id="SM00452">
    <property type="entry name" value="STI"/>
    <property type="match status" value="1"/>
</dbReference>
<evidence type="ECO:0000256" key="1">
    <source>
        <dbReference type="ARBA" id="ARBA00005440"/>
    </source>
</evidence>
<dbReference type="InterPro" id="IPR011065">
    <property type="entry name" value="Kunitz_inhibitor_STI-like_sf"/>
</dbReference>
<proteinExistence type="inferred from homology"/>
<dbReference type="PRINTS" id="PR00291">
    <property type="entry name" value="KUNITZINHBTR"/>
</dbReference>
<evidence type="ECO:0000256" key="3">
    <source>
        <dbReference type="SAM" id="SignalP"/>
    </source>
</evidence>
<reference evidence="5" key="1">
    <citation type="submission" date="2025-08" db="UniProtKB">
        <authorList>
            <consortium name="RefSeq"/>
        </authorList>
    </citation>
    <scope>IDENTIFICATION</scope>
    <source>
        <tissue evidence="5">Leaf</tissue>
    </source>
</reference>
<keyword evidence="3" id="KW-0732">Signal</keyword>
<keyword evidence="4" id="KW-1185">Reference proteome</keyword>
<dbReference type="AlphaFoldDB" id="A0A1S3VZM0"/>
<dbReference type="InterPro" id="IPR002160">
    <property type="entry name" value="Prot_inh_Kunz-lg"/>
</dbReference>
<dbReference type="GeneID" id="106780042"/>
<evidence type="ECO:0000256" key="2">
    <source>
        <dbReference type="ARBA" id="ARBA00023157"/>
    </source>
</evidence>
<dbReference type="Pfam" id="PF00197">
    <property type="entry name" value="Kunitz_legume"/>
    <property type="match status" value="1"/>
</dbReference>
<sequence length="197" mass="21500">MASATLIALFLLSALTFYAPSNTAQFVKDSSGNIVKNSGRFYILPSLLGNYRGGIRNLRTGNESIPLSVVQSPFQDDKGLPVTISFEYIPVGVALVSLSFEYTPEGTPLEWTAVEGFPEGTLVKIGGYYPKPIIGSFYMRDSIFGTKDSYNLLFCRSLPACSNVTIVKSDGNLVLAVTQENPYEFYLETYLPTSADA</sequence>
<gene>
    <name evidence="5" type="primary">LOC106780042</name>
</gene>
<accession>A0A1S3VZM0</accession>
<feature type="signal peptide" evidence="3">
    <location>
        <begin position="1"/>
        <end position="23"/>
    </location>
</feature>
<dbReference type="PANTHER" id="PTHR33107">
    <property type="entry name" value="KUNITZ TRYPSIN INHIBITOR 2"/>
    <property type="match status" value="1"/>
</dbReference>
<dbReference type="KEGG" id="vra:106780042"/>
<feature type="chain" id="PRO_5010310300" evidence="3">
    <location>
        <begin position="24"/>
        <end position="197"/>
    </location>
</feature>
<comment type="similarity">
    <text evidence="1">Belongs to the protease inhibitor I3 (leguminous Kunitz-type inhibitor) family.</text>
</comment>
<organism evidence="4 5">
    <name type="scientific">Vigna radiata var. radiata</name>
    <name type="common">Mung bean</name>
    <name type="synonym">Phaseolus aureus</name>
    <dbReference type="NCBI Taxonomy" id="3916"/>
    <lineage>
        <taxon>Eukaryota</taxon>
        <taxon>Viridiplantae</taxon>
        <taxon>Streptophyta</taxon>
        <taxon>Embryophyta</taxon>
        <taxon>Tracheophyta</taxon>
        <taxon>Spermatophyta</taxon>
        <taxon>Magnoliopsida</taxon>
        <taxon>eudicotyledons</taxon>
        <taxon>Gunneridae</taxon>
        <taxon>Pentapetalae</taxon>
        <taxon>rosids</taxon>
        <taxon>fabids</taxon>
        <taxon>Fabales</taxon>
        <taxon>Fabaceae</taxon>
        <taxon>Papilionoideae</taxon>
        <taxon>50 kb inversion clade</taxon>
        <taxon>NPAAA clade</taxon>
        <taxon>indigoferoid/millettioid clade</taxon>
        <taxon>Phaseoleae</taxon>
        <taxon>Vigna</taxon>
    </lineage>
</organism>
<dbReference type="RefSeq" id="XP_014523761.1">
    <property type="nucleotide sequence ID" value="XM_014668275.2"/>
</dbReference>
<dbReference type="Proteomes" id="UP000087766">
    <property type="component" value="Unplaced"/>
</dbReference>
<dbReference type="SUPFAM" id="SSF50386">
    <property type="entry name" value="STI-like"/>
    <property type="match status" value="1"/>
</dbReference>